<dbReference type="AlphaFoldDB" id="A0A316J8S4"/>
<comment type="caution">
    <text evidence="2">The sequence shown here is derived from an EMBL/GenBank/DDBJ whole genome shotgun (WGS) entry which is preliminary data.</text>
</comment>
<dbReference type="GO" id="GO:0016616">
    <property type="term" value="F:oxidoreductase activity, acting on the CH-OH group of donors, NAD or NADP as acceptor"/>
    <property type="evidence" value="ECO:0007669"/>
    <property type="project" value="TreeGrafter"/>
</dbReference>
<dbReference type="PRINTS" id="PR00081">
    <property type="entry name" value="GDHRDH"/>
</dbReference>
<evidence type="ECO:0000313" key="3">
    <source>
        <dbReference type="Proteomes" id="UP000245865"/>
    </source>
</evidence>
<keyword evidence="3" id="KW-1185">Reference proteome</keyword>
<dbReference type="EMBL" id="QGDB01000004">
    <property type="protein sequence ID" value="PWL17568.1"/>
    <property type="molecule type" value="Genomic_DNA"/>
</dbReference>
<gene>
    <name evidence="2" type="ORF">DKP76_12490</name>
</gene>
<dbReference type="PRINTS" id="PR00080">
    <property type="entry name" value="SDRFAMILY"/>
</dbReference>
<dbReference type="Gene3D" id="3.40.50.720">
    <property type="entry name" value="NAD(P)-binding Rossmann-like Domain"/>
    <property type="match status" value="1"/>
</dbReference>
<dbReference type="InterPro" id="IPR020904">
    <property type="entry name" value="Sc_DH/Rdtase_CS"/>
</dbReference>
<evidence type="ECO:0000313" key="2">
    <source>
        <dbReference type="EMBL" id="PWL17568.1"/>
    </source>
</evidence>
<sequence length="255" mass="27198">MTFPLFDLTGKLALITGSSQGIGLALAQGLAEHGAAVIINGRDPKKVDAAMAMLTQKGHTAYAANFDVTDAQAAKAAVDAIERERGAIDILINNAGMQFRAPLEDFPQDKWQLLLETNISSVFYVGQAVARHMIARKRGKIINIASVQSELARPSIAPYTATKGAVRNLTRGMATDWAKYGLQVNAIAPGYFKTPLNQALVDNPEFTGWLEKRTPAGRWGNVEELVGAAVYLSGDASSFVNGQVLHVDGGMTASV</sequence>
<dbReference type="InterPro" id="IPR036291">
    <property type="entry name" value="NAD(P)-bd_dom_sf"/>
</dbReference>
<name>A0A316J8S4_9HYPH</name>
<organism evidence="2 3">
    <name type="scientific">Falsochrobactrum shanghaiense</name>
    <dbReference type="NCBI Taxonomy" id="2201899"/>
    <lineage>
        <taxon>Bacteria</taxon>
        <taxon>Pseudomonadati</taxon>
        <taxon>Pseudomonadota</taxon>
        <taxon>Alphaproteobacteria</taxon>
        <taxon>Hyphomicrobiales</taxon>
        <taxon>Brucellaceae</taxon>
        <taxon>Falsochrobactrum</taxon>
    </lineage>
</organism>
<dbReference type="SUPFAM" id="SSF51735">
    <property type="entry name" value="NAD(P)-binding Rossmann-fold domains"/>
    <property type="match status" value="1"/>
</dbReference>
<reference evidence="2 3" key="1">
    <citation type="submission" date="2018-05" db="EMBL/GenBank/DDBJ databases">
        <title>Comparative genomic sequence analysis between strain HN4 and CCM 8460T (Falsochrobactrum ovis) will provide more evidence to prove that HN4 is a new species of Falsochrobactrum.</title>
        <authorList>
            <person name="Lyu W."/>
            <person name="Sun L."/>
            <person name="Yao L."/>
        </authorList>
    </citation>
    <scope>NUCLEOTIDE SEQUENCE [LARGE SCALE GENOMIC DNA]</scope>
    <source>
        <strain evidence="2 3">HN4</strain>
    </source>
</reference>
<protein>
    <submittedName>
        <fullName evidence="2">Gluconate 5-dehydrogenase</fullName>
    </submittedName>
</protein>
<dbReference type="OrthoDB" id="286404at2"/>
<proteinExistence type="inferred from homology"/>
<dbReference type="Pfam" id="PF13561">
    <property type="entry name" value="adh_short_C2"/>
    <property type="match status" value="1"/>
</dbReference>
<dbReference type="Proteomes" id="UP000245865">
    <property type="component" value="Unassembled WGS sequence"/>
</dbReference>
<dbReference type="PANTHER" id="PTHR42760">
    <property type="entry name" value="SHORT-CHAIN DEHYDROGENASES/REDUCTASES FAMILY MEMBER"/>
    <property type="match status" value="1"/>
</dbReference>
<dbReference type="CDD" id="cd05347">
    <property type="entry name" value="Ga5DH-like_SDR_c"/>
    <property type="match status" value="1"/>
</dbReference>
<accession>A0A316J8S4</accession>
<evidence type="ECO:0000256" key="1">
    <source>
        <dbReference type="ARBA" id="ARBA00006484"/>
    </source>
</evidence>
<dbReference type="FunFam" id="3.40.50.720:FF:000084">
    <property type="entry name" value="Short-chain dehydrogenase reductase"/>
    <property type="match status" value="1"/>
</dbReference>
<dbReference type="NCBIfam" id="NF005711">
    <property type="entry name" value="PRK07523.1"/>
    <property type="match status" value="1"/>
</dbReference>
<dbReference type="NCBIfam" id="NF005559">
    <property type="entry name" value="PRK07231.1"/>
    <property type="match status" value="1"/>
</dbReference>
<dbReference type="RefSeq" id="WP_109707106.1">
    <property type="nucleotide sequence ID" value="NZ_QGDB01000004.1"/>
</dbReference>
<comment type="similarity">
    <text evidence="1">Belongs to the short-chain dehydrogenases/reductases (SDR) family.</text>
</comment>
<dbReference type="PROSITE" id="PS00061">
    <property type="entry name" value="ADH_SHORT"/>
    <property type="match status" value="1"/>
</dbReference>
<dbReference type="InterPro" id="IPR002347">
    <property type="entry name" value="SDR_fam"/>
</dbReference>